<reference evidence="1 2" key="1">
    <citation type="submission" date="2017-05" db="EMBL/GenBank/DDBJ databases">
        <authorList>
            <person name="Qiu J.G."/>
            <person name="He J."/>
        </authorList>
    </citation>
    <scope>NUCLEOTIDE SEQUENCE [LARGE SCALE GENOMIC DNA]</scope>
    <source>
        <strain evidence="1 2">JQ135</strain>
    </source>
</reference>
<dbReference type="GO" id="GO:0003677">
    <property type="term" value="F:DNA binding"/>
    <property type="evidence" value="ECO:0007669"/>
    <property type="project" value="InterPro"/>
</dbReference>
<protein>
    <recommendedName>
        <fullName evidence="3">Cro/Cl family transcriptional regulator</fullName>
    </recommendedName>
</protein>
<evidence type="ECO:0008006" key="3">
    <source>
        <dbReference type="Google" id="ProtNLM"/>
    </source>
</evidence>
<accession>A0AB33CZ58</accession>
<organism evidence="1 2">
    <name type="scientific">Alcaligenes faecalis</name>
    <dbReference type="NCBI Taxonomy" id="511"/>
    <lineage>
        <taxon>Bacteria</taxon>
        <taxon>Pseudomonadati</taxon>
        <taxon>Pseudomonadota</taxon>
        <taxon>Betaproteobacteria</taxon>
        <taxon>Burkholderiales</taxon>
        <taxon>Alcaligenaceae</taxon>
        <taxon>Alcaligenes</taxon>
    </lineage>
</organism>
<dbReference type="Gene3D" id="1.10.260.40">
    <property type="entry name" value="lambda repressor-like DNA-binding domains"/>
    <property type="match status" value="1"/>
</dbReference>
<dbReference type="Proteomes" id="UP000214561">
    <property type="component" value="Chromosome"/>
</dbReference>
<dbReference type="AlphaFoldDB" id="A0AB33CZ58"/>
<gene>
    <name evidence="1" type="ORF">AFA_06795</name>
</gene>
<dbReference type="EMBL" id="CP021641">
    <property type="protein sequence ID" value="ASR89177.1"/>
    <property type="molecule type" value="Genomic_DNA"/>
</dbReference>
<sequence>MKKQHAIQLLGGSVSSAASAIGIMPQAVTQWPEDLPPRIADRVIAAVARQNPKHWPTAWKAIKESANV</sequence>
<evidence type="ECO:0000313" key="2">
    <source>
        <dbReference type="Proteomes" id="UP000214561"/>
    </source>
</evidence>
<proteinExistence type="predicted"/>
<evidence type="ECO:0000313" key="1">
    <source>
        <dbReference type="EMBL" id="ASR89177.1"/>
    </source>
</evidence>
<dbReference type="InterPro" id="IPR010982">
    <property type="entry name" value="Lambda_DNA-bd_dom_sf"/>
</dbReference>
<dbReference type="KEGG" id="afq:AFA_06795"/>
<name>A0AB33CZ58_ALCFA</name>